<evidence type="ECO:0000313" key="2">
    <source>
        <dbReference type="EMBL" id="SOS37022.1"/>
    </source>
</evidence>
<dbReference type="EMBL" id="LT963408">
    <property type="protein sequence ID" value="SOS37022.1"/>
    <property type="molecule type" value="Genomic_DNA"/>
</dbReference>
<feature type="domain" description="Methyltransferase" evidence="1">
    <location>
        <begin position="1"/>
        <end position="98"/>
    </location>
</feature>
<sequence>MVSGLYELFSSNQMVGDSLAGLAAAVEPGGYLVYTGQPWHPQLELIARALTSHRESQAWVMRRRSQSEMDQLVEAAGFRKITQRVDEWGIFTVSLAQRIQ</sequence>
<accession>A0A2K4WM88</accession>
<dbReference type="Gene3D" id="3.40.50.150">
    <property type="entry name" value="Vaccinia Virus protein VP39"/>
    <property type="match status" value="1"/>
</dbReference>
<dbReference type="AlphaFoldDB" id="A0A2K4WM88"/>
<organism evidence="2 3">
    <name type="scientific">Pseudomonas syringae group genomosp. 3</name>
    <dbReference type="NCBI Taxonomy" id="251701"/>
    <lineage>
        <taxon>Bacteria</taxon>
        <taxon>Pseudomonadati</taxon>
        <taxon>Pseudomonadota</taxon>
        <taxon>Gammaproteobacteria</taxon>
        <taxon>Pseudomonadales</taxon>
        <taxon>Pseudomonadaceae</taxon>
        <taxon>Pseudomonas</taxon>
    </lineage>
</organism>
<gene>
    <name evidence="2" type="ORF">CFBP6411_05669</name>
</gene>
<proteinExistence type="predicted"/>
<dbReference type="Pfam" id="PF12147">
    <property type="entry name" value="Methyltransf_20"/>
    <property type="match status" value="1"/>
</dbReference>
<evidence type="ECO:0000259" key="1">
    <source>
        <dbReference type="Pfam" id="PF12147"/>
    </source>
</evidence>
<protein>
    <recommendedName>
        <fullName evidence="1">Methyltransferase domain-containing protein</fullName>
    </recommendedName>
</protein>
<name>A0A2K4WM88_9PSED</name>
<dbReference type="Proteomes" id="UP000238093">
    <property type="component" value="Chromosome I"/>
</dbReference>
<evidence type="ECO:0000313" key="3">
    <source>
        <dbReference type="Proteomes" id="UP000238093"/>
    </source>
</evidence>
<dbReference type="InterPro" id="IPR022744">
    <property type="entry name" value="MeTrfase_dom_put"/>
</dbReference>
<dbReference type="InterPro" id="IPR029063">
    <property type="entry name" value="SAM-dependent_MTases_sf"/>
</dbReference>
<reference evidence="2 3" key="1">
    <citation type="submission" date="2017-11" db="EMBL/GenBank/DDBJ databases">
        <authorList>
            <person name="Han C.G."/>
        </authorList>
    </citation>
    <scope>NUCLEOTIDE SEQUENCE [LARGE SCALE GENOMIC DNA]</scope>
    <source>
        <strain evidence="2">CFBP6411</strain>
    </source>
</reference>
<dbReference type="SUPFAM" id="SSF53335">
    <property type="entry name" value="S-adenosyl-L-methionine-dependent methyltransferases"/>
    <property type="match status" value="1"/>
</dbReference>